<dbReference type="PANTHER" id="PTHR18964:SF149">
    <property type="entry name" value="BIFUNCTIONAL UDP-N-ACETYLGLUCOSAMINE 2-EPIMERASE_N-ACETYLMANNOSAMINE KINASE"/>
    <property type="match status" value="1"/>
</dbReference>
<dbReference type="InterPro" id="IPR000600">
    <property type="entry name" value="ROK"/>
</dbReference>
<dbReference type="Pfam" id="PF00480">
    <property type="entry name" value="ROK"/>
    <property type="match status" value="1"/>
</dbReference>
<evidence type="ECO:0000256" key="1">
    <source>
        <dbReference type="ARBA" id="ARBA00006479"/>
    </source>
</evidence>
<dbReference type="SUPFAM" id="SSF53067">
    <property type="entry name" value="Actin-like ATPase domain"/>
    <property type="match status" value="1"/>
</dbReference>
<dbReference type="PANTHER" id="PTHR18964">
    <property type="entry name" value="ROK (REPRESSOR, ORF, KINASE) FAMILY"/>
    <property type="match status" value="1"/>
</dbReference>
<keyword evidence="3" id="KW-1185">Reference proteome</keyword>
<reference evidence="2 3" key="1">
    <citation type="submission" date="2020-04" db="EMBL/GenBank/DDBJ databases">
        <title>Genome sequencing of novel species.</title>
        <authorList>
            <person name="Heo J."/>
            <person name="Kim S.-J."/>
            <person name="Kim J.-S."/>
            <person name="Hong S.-B."/>
            <person name="Kwon S.-W."/>
        </authorList>
    </citation>
    <scope>NUCLEOTIDE SEQUENCE [LARGE SCALE GENOMIC DNA]</scope>
    <source>
        <strain evidence="2 3">MFER-1</strain>
    </source>
</reference>
<dbReference type="AlphaFoldDB" id="A0A7Z2VMV2"/>
<comment type="similarity">
    <text evidence="1">Belongs to the ROK (NagC/XylR) family.</text>
</comment>
<evidence type="ECO:0000313" key="3">
    <source>
        <dbReference type="Proteomes" id="UP000502248"/>
    </source>
</evidence>
<accession>A0A7Z2VMV2</accession>
<dbReference type="Proteomes" id="UP000502248">
    <property type="component" value="Chromosome"/>
</dbReference>
<dbReference type="KEGG" id="cheb:HH215_25500"/>
<organism evidence="2 3">
    <name type="scientific">Cohnella herbarum</name>
    <dbReference type="NCBI Taxonomy" id="2728023"/>
    <lineage>
        <taxon>Bacteria</taxon>
        <taxon>Bacillati</taxon>
        <taxon>Bacillota</taxon>
        <taxon>Bacilli</taxon>
        <taxon>Bacillales</taxon>
        <taxon>Paenibacillaceae</taxon>
        <taxon>Cohnella</taxon>
    </lineage>
</organism>
<dbReference type="InterPro" id="IPR043129">
    <property type="entry name" value="ATPase_NBD"/>
</dbReference>
<proteinExistence type="inferred from homology"/>
<evidence type="ECO:0000313" key="2">
    <source>
        <dbReference type="EMBL" id="QJD86201.1"/>
    </source>
</evidence>
<dbReference type="EMBL" id="CP051680">
    <property type="protein sequence ID" value="QJD86201.1"/>
    <property type="molecule type" value="Genomic_DNA"/>
</dbReference>
<sequence length="284" mass="30147">MIHIANVAGEIAYKRKVCTTGKPEEIHGIIRETLESASIPIEQVAAFGFGVPGITDTRQGIVIEAPALQWANMPIGEKMSQYFNKPVFVDNDVNCAALGERWLGTARKLEDFVFLALGTGVGSAIFANGSLVYGSDYMAGEIAYMVLDDDVLNRDSNAFGQFGLYEKRISGTSLSSHGYASDELFVKYAAGDPLAQKIVRQFVSNLAIGISNVVSLLNPQKVIIGGGVSQSLSDLLEQVRTTVSKLTPVPVAIELSSLGEHSGAVGAAAMALGRIGRLEGDVPI</sequence>
<gene>
    <name evidence="2" type="ORF">HH215_25500</name>
</gene>
<name>A0A7Z2VMV2_9BACL</name>
<dbReference type="Gene3D" id="3.30.420.40">
    <property type="match status" value="2"/>
</dbReference>
<protein>
    <submittedName>
        <fullName evidence="2">ROK family protein</fullName>
    </submittedName>
</protein>